<dbReference type="AlphaFoldDB" id="A0A9P0A216"/>
<sequence length="414" mass="47160">MIEFQVGSVSLAVTLCLSHQLLVGLSLVDRTACSVSSLNLVYSWKSMEYELTSGAEDLIKNHSIPFSIDRWHDKLFIATPRFKTGVPSTLNFININGTAAKNMTSPKLIPYPDEAVHRLSAKKMTSIISIRVDPCGRLWALDTGEVAGKRETPPAIHVIDLKMNVIIRSHLFKEREDYDTDSQLSTIAVDVTSSNCEDAYAYVTDYVRYMLIIYSWRNDASYRETHNFFHFDPLFGFIINNGRHIHVRHGIYSLATSPVDRDGYRRLYFSAYASTMQFIISTKILQNKTFNYERPMYEFKVMGSRGPRGQSSAASLDEETGILFYTLIAKNALGCWNSFRGEEFSEKTQGIIVQDDTELSYPNDVRVDKTGILWLLVNNYIAYQLNQLEADSFNFKIFKGKVRQIIRGSVCEEV</sequence>
<dbReference type="OrthoDB" id="7776143at2759"/>
<organism evidence="5 6">
    <name type="scientific">Bemisia tabaci</name>
    <name type="common">Sweetpotato whitefly</name>
    <name type="synonym">Aleurodes tabaci</name>
    <dbReference type="NCBI Taxonomy" id="7038"/>
    <lineage>
        <taxon>Eukaryota</taxon>
        <taxon>Metazoa</taxon>
        <taxon>Ecdysozoa</taxon>
        <taxon>Arthropoda</taxon>
        <taxon>Hexapoda</taxon>
        <taxon>Insecta</taxon>
        <taxon>Pterygota</taxon>
        <taxon>Neoptera</taxon>
        <taxon>Paraneoptera</taxon>
        <taxon>Hemiptera</taxon>
        <taxon>Sternorrhyncha</taxon>
        <taxon>Aleyrodoidea</taxon>
        <taxon>Aleyrodidae</taxon>
        <taxon>Aleyrodinae</taxon>
        <taxon>Bemisia</taxon>
    </lineage>
</organism>
<dbReference type="PANTHER" id="PTHR10009">
    <property type="entry name" value="PROTEIN YELLOW-RELATED"/>
    <property type="match status" value="1"/>
</dbReference>
<dbReference type="KEGG" id="btab:109035779"/>
<feature type="chain" id="PRO_5040425493" evidence="4">
    <location>
        <begin position="34"/>
        <end position="414"/>
    </location>
</feature>
<proteinExistence type="inferred from homology"/>
<feature type="signal peptide" evidence="4">
    <location>
        <begin position="1"/>
        <end position="33"/>
    </location>
</feature>
<comment type="subcellular location">
    <subcellularLocation>
        <location evidence="1">Secreted</location>
    </subcellularLocation>
</comment>
<dbReference type="EMBL" id="OU963862">
    <property type="protein sequence ID" value="CAH0382593.1"/>
    <property type="molecule type" value="Genomic_DNA"/>
</dbReference>
<protein>
    <submittedName>
        <fullName evidence="5">Uncharacterized protein</fullName>
    </submittedName>
</protein>
<dbReference type="GO" id="GO:0005576">
    <property type="term" value="C:extracellular region"/>
    <property type="evidence" value="ECO:0007669"/>
    <property type="project" value="UniProtKB-SubCell"/>
</dbReference>
<gene>
    <name evidence="5" type="ORF">BEMITA_LOCUS2112</name>
</gene>
<evidence type="ECO:0000256" key="4">
    <source>
        <dbReference type="SAM" id="SignalP"/>
    </source>
</evidence>
<dbReference type="InterPro" id="IPR017996">
    <property type="entry name" value="MRJP/yellow-related"/>
</dbReference>
<dbReference type="Proteomes" id="UP001152759">
    <property type="component" value="Chromosome 1"/>
</dbReference>
<evidence type="ECO:0000256" key="3">
    <source>
        <dbReference type="ARBA" id="ARBA00022525"/>
    </source>
</evidence>
<evidence type="ECO:0000313" key="6">
    <source>
        <dbReference type="Proteomes" id="UP001152759"/>
    </source>
</evidence>
<reference evidence="5" key="1">
    <citation type="submission" date="2021-12" db="EMBL/GenBank/DDBJ databases">
        <authorList>
            <person name="King R."/>
        </authorList>
    </citation>
    <scope>NUCLEOTIDE SEQUENCE</scope>
</reference>
<dbReference type="Pfam" id="PF03022">
    <property type="entry name" value="MRJP"/>
    <property type="match status" value="1"/>
</dbReference>
<keyword evidence="6" id="KW-1185">Reference proteome</keyword>
<dbReference type="PANTHER" id="PTHR10009:SF11">
    <property type="entry name" value="RH54244P"/>
    <property type="match status" value="1"/>
</dbReference>
<evidence type="ECO:0000256" key="2">
    <source>
        <dbReference type="ARBA" id="ARBA00009127"/>
    </source>
</evidence>
<dbReference type="InterPro" id="IPR011042">
    <property type="entry name" value="6-blade_b-propeller_TolB-like"/>
</dbReference>
<keyword evidence="3" id="KW-0964">Secreted</keyword>
<evidence type="ECO:0000313" key="5">
    <source>
        <dbReference type="EMBL" id="CAH0382593.1"/>
    </source>
</evidence>
<comment type="similarity">
    <text evidence="2">Belongs to the major royal jelly protein family.</text>
</comment>
<accession>A0A9P0A216</accession>
<name>A0A9P0A216_BEMTA</name>
<keyword evidence="4" id="KW-0732">Signal</keyword>
<dbReference type="Gene3D" id="2.120.10.30">
    <property type="entry name" value="TolB, C-terminal domain"/>
    <property type="match status" value="1"/>
</dbReference>
<evidence type="ECO:0000256" key="1">
    <source>
        <dbReference type="ARBA" id="ARBA00004613"/>
    </source>
</evidence>